<organism evidence="1 2">
    <name type="scientific">Mycolicibacterium brumae</name>
    <dbReference type="NCBI Taxonomy" id="85968"/>
    <lineage>
        <taxon>Bacteria</taxon>
        <taxon>Bacillati</taxon>
        <taxon>Actinomycetota</taxon>
        <taxon>Actinomycetes</taxon>
        <taxon>Mycobacteriales</taxon>
        <taxon>Mycobacteriaceae</taxon>
        <taxon>Mycolicibacterium</taxon>
    </lineage>
</organism>
<dbReference type="OrthoDB" id="4505613at2"/>
<evidence type="ECO:0000313" key="1">
    <source>
        <dbReference type="EMBL" id="PIB75181.1"/>
    </source>
</evidence>
<accession>A0A2G5P9Z2</accession>
<dbReference type="SUPFAM" id="SSF160424">
    <property type="entry name" value="BH3703-like"/>
    <property type="match status" value="1"/>
</dbReference>
<dbReference type="EMBL" id="PDCN02000011">
    <property type="protein sequence ID" value="PIB75181.1"/>
    <property type="molecule type" value="Genomic_DNA"/>
</dbReference>
<dbReference type="RefSeq" id="WP_090589651.1">
    <property type="nucleotide sequence ID" value="NZ_CP104302.1"/>
</dbReference>
<comment type="caution">
    <text evidence="1">The sequence shown here is derived from an EMBL/GenBank/DDBJ whole genome shotgun (WGS) entry which is preliminary data.</text>
</comment>
<evidence type="ECO:0000313" key="2">
    <source>
        <dbReference type="Proteomes" id="UP000230551"/>
    </source>
</evidence>
<proteinExistence type="predicted"/>
<gene>
    <name evidence="1" type="ORF">CQY22_009930</name>
</gene>
<keyword evidence="2" id="KW-1185">Reference proteome</keyword>
<dbReference type="AlphaFoldDB" id="A0A2G5P9Z2"/>
<sequence>MDIDLAEIAAPRPAEELVDEAAQLLAAACPTGWQHMRAAFSMAGGQQIARGVATTAAGPVGVAVPARVVDLAQQHRGATIGVTGPWFRMLIDLGASGELAVSFDYGDNPIPADELLPSEAYLRDLEQHPRPDVALWLLAYAGNEGQQRRSPAQARQSALAAPRVADGLPVFDLLWSRMAALAALCRGVDHPEGVRLDPAFAVFRSGQDGCTVAKLPGGRAVISGGRGDSALLTAAYRGQTGWPDLYRGAPAWVYDLYLDPRAAAGLLSFCCWWDGHTWYSAERGTADERHGAVPAVWSIESTAEAVTGVLNTVGVALTDRNAYAAANFVRAADAGIVTEATLRQLFVDGVPESFDMAAALAQLDAADVLLPLCRRIPEDVAIRQVIDYCRSGAPGSAGYPLNRLAAVRLEAGWQVFAPVPPGEWATGRTVFLVADDGVVEPTTMAGGPTEVAMAFAARFARRVRNRAERR</sequence>
<dbReference type="STRING" id="85968.GCA_900073015_02600"/>
<reference evidence="1 2" key="1">
    <citation type="journal article" date="2017" name="Infect. Genet. Evol.">
        <title>The new phylogeny of the genus Mycobacterium: The old and the news.</title>
        <authorList>
            <person name="Tortoli E."/>
            <person name="Fedrizzi T."/>
            <person name="Meehan C.J."/>
            <person name="Trovato A."/>
            <person name="Grottola A."/>
            <person name="Giacobazzi E."/>
            <person name="Serpini G.F."/>
            <person name="Tagliazucchi S."/>
            <person name="Fabio A."/>
            <person name="Bettua C."/>
            <person name="Bertorelli R."/>
            <person name="Frascaro F."/>
            <person name="De Sanctis V."/>
            <person name="Pecorari M."/>
            <person name="Jousson O."/>
            <person name="Segata N."/>
            <person name="Cirillo D.M."/>
        </authorList>
    </citation>
    <scope>NUCLEOTIDE SEQUENCE [LARGE SCALE GENOMIC DNA]</scope>
    <source>
        <strain evidence="1 2">CIP1034565</strain>
    </source>
</reference>
<name>A0A2G5P9Z2_9MYCO</name>
<dbReference type="InterPro" id="IPR036170">
    <property type="entry name" value="YezG-like_sf"/>
</dbReference>
<dbReference type="Proteomes" id="UP000230551">
    <property type="component" value="Unassembled WGS sequence"/>
</dbReference>
<protein>
    <submittedName>
        <fullName evidence="1">Uncharacterized protein</fullName>
    </submittedName>
</protein>